<dbReference type="Proteomes" id="UP000242850">
    <property type="component" value="Unassembled WGS sequence"/>
</dbReference>
<evidence type="ECO:0000256" key="7">
    <source>
        <dbReference type="SAM" id="Phobius"/>
    </source>
</evidence>
<feature type="transmembrane region" description="Helical" evidence="7">
    <location>
        <begin position="22"/>
        <end position="42"/>
    </location>
</feature>
<reference evidence="11" key="1">
    <citation type="submission" date="2016-10" db="EMBL/GenBank/DDBJ databases">
        <authorList>
            <person name="Varghese N."/>
            <person name="Submissions S."/>
        </authorList>
    </citation>
    <scope>NUCLEOTIDE SEQUENCE [LARGE SCALE GENOMIC DNA]</scope>
    <source>
        <strain evidence="11">DSM 5463</strain>
    </source>
</reference>
<feature type="domain" description="Polysaccharide chain length determinant N-terminal" evidence="8">
    <location>
        <begin position="6"/>
        <end position="97"/>
    </location>
</feature>
<dbReference type="InterPro" id="IPR032807">
    <property type="entry name" value="GNVR"/>
</dbReference>
<comment type="similarity">
    <text evidence="2">Belongs to the CpsC/CapA family.</text>
</comment>
<keyword evidence="5 7" id="KW-1133">Transmembrane helix</keyword>
<proteinExistence type="inferred from homology"/>
<dbReference type="RefSeq" id="WP_103895523.1">
    <property type="nucleotide sequence ID" value="NZ_FNUK01000004.1"/>
</dbReference>
<dbReference type="Pfam" id="PF02706">
    <property type="entry name" value="Wzz"/>
    <property type="match status" value="1"/>
</dbReference>
<dbReference type="AlphaFoldDB" id="A0A1H5T0D5"/>
<dbReference type="GO" id="GO:0004713">
    <property type="term" value="F:protein tyrosine kinase activity"/>
    <property type="evidence" value="ECO:0007669"/>
    <property type="project" value="TreeGrafter"/>
</dbReference>
<evidence type="ECO:0000256" key="4">
    <source>
        <dbReference type="ARBA" id="ARBA00022692"/>
    </source>
</evidence>
<evidence type="ECO:0000259" key="8">
    <source>
        <dbReference type="Pfam" id="PF02706"/>
    </source>
</evidence>
<sequence length="226" mass="26162">MEQEVTLDLHELFNVLRKRAKLIFGTILFFVIFSIILSFFVLKPVYEAKVTVIIGKEEQNTEKRIDYNDIMMYQKLVKTYAGIAKSRTVVEKTIKDLNMNIDYEKFLDKLSVTPQPDTQIMDIKFQSKDPHEAMLTANKLTDIFLEESKRIYPTNTIQVMDYAVLPEKPVKPKKLLNIAIAFVIGVMVSLGLVFMLEYMDNTIKTENDVEKVLELPVIGIIPKYKE</sequence>
<evidence type="ECO:0000256" key="5">
    <source>
        <dbReference type="ARBA" id="ARBA00022989"/>
    </source>
</evidence>
<dbReference type="InterPro" id="IPR050445">
    <property type="entry name" value="Bact_polysacc_biosynth/exp"/>
</dbReference>
<dbReference type="PANTHER" id="PTHR32309:SF13">
    <property type="entry name" value="FERRIC ENTEROBACTIN TRANSPORT PROTEIN FEPE"/>
    <property type="match status" value="1"/>
</dbReference>
<evidence type="ECO:0000256" key="6">
    <source>
        <dbReference type="ARBA" id="ARBA00023136"/>
    </source>
</evidence>
<dbReference type="GO" id="GO:0005886">
    <property type="term" value="C:plasma membrane"/>
    <property type="evidence" value="ECO:0007669"/>
    <property type="project" value="UniProtKB-SubCell"/>
</dbReference>
<evidence type="ECO:0000256" key="3">
    <source>
        <dbReference type="ARBA" id="ARBA00022475"/>
    </source>
</evidence>
<dbReference type="EMBL" id="FNUK01000004">
    <property type="protein sequence ID" value="SEF56184.1"/>
    <property type="molecule type" value="Genomic_DNA"/>
</dbReference>
<feature type="domain" description="Tyrosine-protein kinase G-rich" evidence="9">
    <location>
        <begin position="154"/>
        <end position="195"/>
    </location>
</feature>
<dbReference type="OrthoDB" id="2360475at2"/>
<organism evidence="10 11">
    <name type="scientific">Caloramator fervidus</name>
    <dbReference type="NCBI Taxonomy" id="29344"/>
    <lineage>
        <taxon>Bacteria</taxon>
        <taxon>Bacillati</taxon>
        <taxon>Bacillota</taxon>
        <taxon>Clostridia</taxon>
        <taxon>Eubacteriales</taxon>
        <taxon>Clostridiaceae</taxon>
        <taxon>Caloramator</taxon>
    </lineage>
</organism>
<evidence type="ECO:0000313" key="10">
    <source>
        <dbReference type="EMBL" id="SEF56184.1"/>
    </source>
</evidence>
<dbReference type="InterPro" id="IPR003856">
    <property type="entry name" value="LPS_length_determ_N"/>
</dbReference>
<keyword evidence="6 7" id="KW-0472">Membrane</keyword>
<feature type="transmembrane region" description="Helical" evidence="7">
    <location>
        <begin position="175"/>
        <end position="196"/>
    </location>
</feature>
<keyword evidence="4 7" id="KW-0812">Transmembrane</keyword>
<evidence type="ECO:0000259" key="9">
    <source>
        <dbReference type="Pfam" id="PF13807"/>
    </source>
</evidence>
<evidence type="ECO:0000313" key="11">
    <source>
        <dbReference type="Proteomes" id="UP000242850"/>
    </source>
</evidence>
<gene>
    <name evidence="10" type="ORF">SAMN05660865_00515</name>
</gene>
<name>A0A1H5T0D5_9CLOT</name>
<comment type="subcellular location">
    <subcellularLocation>
        <location evidence="1">Cell membrane</location>
        <topology evidence="1">Multi-pass membrane protein</topology>
    </subcellularLocation>
</comment>
<evidence type="ECO:0000256" key="2">
    <source>
        <dbReference type="ARBA" id="ARBA00006683"/>
    </source>
</evidence>
<keyword evidence="3" id="KW-1003">Cell membrane</keyword>
<evidence type="ECO:0000256" key="1">
    <source>
        <dbReference type="ARBA" id="ARBA00004651"/>
    </source>
</evidence>
<accession>A0A1H5T0D5</accession>
<dbReference type="Pfam" id="PF13807">
    <property type="entry name" value="GNVR"/>
    <property type="match status" value="1"/>
</dbReference>
<keyword evidence="11" id="KW-1185">Reference proteome</keyword>
<protein>
    <submittedName>
        <fullName evidence="10">Capsular polysaccharide biosynthesis protein</fullName>
    </submittedName>
</protein>
<dbReference type="PANTHER" id="PTHR32309">
    <property type="entry name" value="TYROSINE-PROTEIN KINASE"/>
    <property type="match status" value="1"/>
</dbReference>